<evidence type="ECO:0000313" key="2">
    <source>
        <dbReference type="Proteomes" id="UP001283361"/>
    </source>
</evidence>
<sequence length="102" mass="11216">MNVFYLAMDLKLSVNTASAILRLCDGQGDYLDAGAGNLIIPTVSCRQHSAELHSFCDEQSFTTKQRGSLSSMSYTEVYGSALKCNIKKKKCQKYTNKVANGH</sequence>
<organism evidence="1 2">
    <name type="scientific">Elysia crispata</name>
    <name type="common">lettuce slug</name>
    <dbReference type="NCBI Taxonomy" id="231223"/>
    <lineage>
        <taxon>Eukaryota</taxon>
        <taxon>Metazoa</taxon>
        <taxon>Spiralia</taxon>
        <taxon>Lophotrochozoa</taxon>
        <taxon>Mollusca</taxon>
        <taxon>Gastropoda</taxon>
        <taxon>Heterobranchia</taxon>
        <taxon>Euthyneura</taxon>
        <taxon>Panpulmonata</taxon>
        <taxon>Sacoglossa</taxon>
        <taxon>Placobranchoidea</taxon>
        <taxon>Plakobranchidae</taxon>
        <taxon>Elysia</taxon>
    </lineage>
</organism>
<name>A0AAE0Y0C6_9GAST</name>
<proteinExistence type="predicted"/>
<accession>A0AAE0Y0C6</accession>
<keyword evidence="2" id="KW-1185">Reference proteome</keyword>
<dbReference type="EMBL" id="JAWDGP010007244">
    <property type="protein sequence ID" value="KAK3727370.1"/>
    <property type="molecule type" value="Genomic_DNA"/>
</dbReference>
<protein>
    <submittedName>
        <fullName evidence="1">Uncharacterized protein</fullName>
    </submittedName>
</protein>
<reference evidence="1" key="1">
    <citation type="journal article" date="2023" name="G3 (Bethesda)">
        <title>A reference genome for the long-term kleptoplast-retaining sea slug Elysia crispata morphotype clarki.</title>
        <authorList>
            <person name="Eastman K.E."/>
            <person name="Pendleton A.L."/>
            <person name="Shaikh M.A."/>
            <person name="Suttiyut T."/>
            <person name="Ogas R."/>
            <person name="Tomko P."/>
            <person name="Gavelis G."/>
            <person name="Widhalm J.R."/>
            <person name="Wisecaver J.H."/>
        </authorList>
    </citation>
    <scope>NUCLEOTIDE SEQUENCE</scope>
    <source>
        <strain evidence="1">ECLA1</strain>
    </source>
</reference>
<comment type="caution">
    <text evidence="1">The sequence shown here is derived from an EMBL/GenBank/DDBJ whole genome shotgun (WGS) entry which is preliminary data.</text>
</comment>
<gene>
    <name evidence="1" type="ORF">RRG08_018354</name>
</gene>
<dbReference type="Proteomes" id="UP001283361">
    <property type="component" value="Unassembled WGS sequence"/>
</dbReference>
<evidence type="ECO:0000313" key="1">
    <source>
        <dbReference type="EMBL" id="KAK3727370.1"/>
    </source>
</evidence>
<dbReference type="AlphaFoldDB" id="A0AAE0Y0C6"/>